<keyword evidence="1" id="KW-1133">Transmembrane helix</keyword>
<evidence type="ECO:0000256" key="1">
    <source>
        <dbReference type="SAM" id="Phobius"/>
    </source>
</evidence>
<proteinExistence type="predicted"/>
<dbReference type="GeneID" id="25258576"/>
<dbReference type="EMBL" id="JMKJ01000066">
    <property type="protein sequence ID" value="KGG52538.1"/>
    <property type="molecule type" value="Genomic_DNA"/>
</dbReference>
<keyword evidence="1" id="KW-0812">Transmembrane</keyword>
<dbReference type="AlphaFoldDB" id="A0A098VTU4"/>
<dbReference type="VEuPathDB" id="MicrosporidiaDB:DI09_15p50"/>
<feature type="transmembrane region" description="Helical" evidence="1">
    <location>
        <begin position="26"/>
        <end position="44"/>
    </location>
</feature>
<evidence type="ECO:0000313" key="2">
    <source>
        <dbReference type="EMBL" id="KGG52538.1"/>
    </source>
</evidence>
<dbReference type="HOGENOM" id="CLU_1019703_0_0_1"/>
<protein>
    <submittedName>
        <fullName evidence="2">Uncharacterized protein</fullName>
    </submittedName>
</protein>
<comment type="caution">
    <text evidence="2">The sequence shown here is derived from an EMBL/GenBank/DDBJ whole genome shotgun (WGS) entry which is preliminary data.</text>
</comment>
<organism evidence="2 3">
    <name type="scientific">Mitosporidium daphniae</name>
    <dbReference type="NCBI Taxonomy" id="1485682"/>
    <lineage>
        <taxon>Eukaryota</taxon>
        <taxon>Fungi</taxon>
        <taxon>Fungi incertae sedis</taxon>
        <taxon>Microsporidia</taxon>
        <taxon>Mitosporidium</taxon>
    </lineage>
</organism>
<keyword evidence="3" id="KW-1185">Reference proteome</keyword>
<name>A0A098VTU4_9MICR</name>
<accession>A0A098VTU4</accession>
<feature type="transmembrane region" description="Helical" evidence="1">
    <location>
        <begin position="49"/>
        <end position="68"/>
    </location>
</feature>
<keyword evidence="1" id="KW-0472">Membrane</keyword>
<dbReference type="Proteomes" id="UP000029725">
    <property type="component" value="Unassembled WGS sequence"/>
</dbReference>
<evidence type="ECO:0000313" key="3">
    <source>
        <dbReference type="Proteomes" id="UP000029725"/>
    </source>
</evidence>
<reference evidence="2 3" key="1">
    <citation type="submission" date="2014-04" db="EMBL/GenBank/DDBJ databases">
        <title>A new species of microsporidia sheds light on the evolution of extreme parasitism.</title>
        <authorList>
            <person name="Haag K.L."/>
            <person name="James T.Y."/>
            <person name="Larsson R."/>
            <person name="Schaer T.M."/>
            <person name="Refardt D."/>
            <person name="Pombert J.-F."/>
            <person name="Ebert D."/>
        </authorList>
    </citation>
    <scope>NUCLEOTIDE SEQUENCE [LARGE SCALE GENOMIC DNA]</scope>
    <source>
        <strain evidence="2 3">UGP3</strain>
        <tissue evidence="2">Spores</tissue>
    </source>
</reference>
<gene>
    <name evidence="2" type="ORF">DI09_15p50</name>
</gene>
<sequence length="273" mass="30817">MASVSKVADMDPLHGTIKVSSFLPQYLMMAILIGALTVTLFFILKAVKFFMNFIAYVLTFCLINLAVFPNSEASFTDVRSFTEVERLAHINNLDIDKVLQAISWSSMPRDYFNGCWDHPYTKDLLEKAVDSEDSWLFISKGLLPSHKASLIPGILKISKNRSTLPPSFYPLFVDVVSFFEYIYHQLDPQLFENNPDPFVVGLSPMLANDLINAIDERGLFLPKFRKAISKKAMLSTYKRCCLRCARFLSNGAEITSLTLIILPSASAIIMMLF</sequence>
<dbReference type="RefSeq" id="XP_013239011.1">
    <property type="nucleotide sequence ID" value="XM_013383557.1"/>
</dbReference>